<protein>
    <recommendedName>
        <fullName evidence="8">tRNA(Ile)-lysidine synthase</fullName>
        <ecNumber evidence="8">6.3.4.19</ecNumber>
    </recommendedName>
    <alternativeName>
        <fullName evidence="8">tRNA(Ile)-2-lysyl-cytidine synthase</fullName>
    </alternativeName>
    <alternativeName>
        <fullName evidence="8">tRNA(Ile)-lysidine synthetase</fullName>
    </alternativeName>
</protein>
<reference evidence="10 11" key="1">
    <citation type="submission" date="2016-11" db="EMBL/GenBank/DDBJ databases">
        <authorList>
            <person name="Jaros S."/>
            <person name="Januszkiewicz K."/>
            <person name="Wedrychowicz H."/>
        </authorList>
    </citation>
    <scope>NUCLEOTIDE SEQUENCE [LARGE SCALE GENOMIC DNA]</scope>
    <source>
        <strain evidence="10 11">DSM 3089</strain>
    </source>
</reference>
<dbReference type="SUPFAM" id="SSF82829">
    <property type="entry name" value="MesJ substrate recognition domain-like"/>
    <property type="match status" value="1"/>
</dbReference>
<evidence type="ECO:0000256" key="5">
    <source>
        <dbReference type="ARBA" id="ARBA00022741"/>
    </source>
</evidence>
<keyword evidence="5 8" id="KW-0547">Nucleotide-binding</keyword>
<keyword evidence="3 8" id="KW-0436">Ligase</keyword>
<organism evidence="10 11">
    <name type="scientific">Clostridium collagenovorans DSM 3089</name>
    <dbReference type="NCBI Taxonomy" id="1121306"/>
    <lineage>
        <taxon>Bacteria</taxon>
        <taxon>Bacillati</taxon>
        <taxon>Bacillota</taxon>
        <taxon>Clostridia</taxon>
        <taxon>Eubacteriales</taxon>
        <taxon>Clostridiaceae</taxon>
        <taxon>Clostridium</taxon>
    </lineage>
</organism>
<dbReference type="Gene3D" id="3.40.50.620">
    <property type="entry name" value="HUPs"/>
    <property type="match status" value="1"/>
</dbReference>
<evidence type="ECO:0000256" key="3">
    <source>
        <dbReference type="ARBA" id="ARBA00022598"/>
    </source>
</evidence>
<dbReference type="SMART" id="SM00977">
    <property type="entry name" value="TilS_C"/>
    <property type="match status" value="1"/>
</dbReference>
<evidence type="ECO:0000313" key="10">
    <source>
        <dbReference type="EMBL" id="SHI07956.1"/>
    </source>
</evidence>
<proteinExistence type="inferred from homology"/>
<evidence type="ECO:0000256" key="4">
    <source>
        <dbReference type="ARBA" id="ARBA00022694"/>
    </source>
</evidence>
<evidence type="ECO:0000256" key="8">
    <source>
        <dbReference type="HAMAP-Rule" id="MF_01161"/>
    </source>
</evidence>
<accession>A0A1M5Y7J9</accession>
<dbReference type="SUPFAM" id="SSF56037">
    <property type="entry name" value="PheT/TilS domain"/>
    <property type="match status" value="1"/>
</dbReference>
<name>A0A1M5Y7J9_9CLOT</name>
<keyword evidence="6 8" id="KW-0067">ATP-binding</keyword>
<dbReference type="Pfam" id="PF01171">
    <property type="entry name" value="ATP_bind_3"/>
    <property type="match status" value="1"/>
</dbReference>
<evidence type="ECO:0000256" key="1">
    <source>
        <dbReference type="ARBA" id="ARBA00004496"/>
    </source>
</evidence>
<dbReference type="NCBIfam" id="TIGR02432">
    <property type="entry name" value="lysidine_TilS_N"/>
    <property type="match status" value="1"/>
</dbReference>
<dbReference type="GO" id="GO:0006400">
    <property type="term" value="P:tRNA modification"/>
    <property type="evidence" value="ECO:0007669"/>
    <property type="project" value="UniProtKB-UniRule"/>
</dbReference>
<dbReference type="Proteomes" id="UP000184526">
    <property type="component" value="Unassembled WGS sequence"/>
</dbReference>
<comment type="similarity">
    <text evidence="8">Belongs to the tRNA(Ile)-lysidine synthase family.</text>
</comment>
<dbReference type="SUPFAM" id="SSF52402">
    <property type="entry name" value="Adenine nucleotide alpha hydrolases-like"/>
    <property type="match status" value="1"/>
</dbReference>
<dbReference type="EMBL" id="FQXP01000012">
    <property type="protein sequence ID" value="SHI07956.1"/>
    <property type="molecule type" value="Genomic_DNA"/>
</dbReference>
<gene>
    <name evidence="8" type="primary">tilS</name>
    <name evidence="10" type="ORF">SAMN02745196_02698</name>
</gene>
<feature type="domain" description="Lysidine-tRNA(Ile) synthetase C-terminal" evidence="9">
    <location>
        <begin position="384"/>
        <end position="456"/>
    </location>
</feature>
<dbReference type="GO" id="GO:0032267">
    <property type="term" value="F:tRNA(Ile)-lysidine synthase activity"/>
    <property type="evidence" value="ECO:0007669"/>
    <property type="project" value="UniProtKB-EC"/>
</dbReference>
<feature type="binding site" evidence="8">
    <location>
        <begin position="26"/>
        <end position="31"/>
    </location>
    <ligand>
        <name>ATP</name>
        <dbReference type="ChEBI" id="CHEBI:30616"/>
    </ligand>
</feature>
<dbReference type="AlphaFoldDB" id="A0A1M5Y7J9"/>
<dbReference type="GO" id="GO:0005737">
    <property type="term" value="C:cytoplasm"/>
    <property type="evidence" value="ECO:0007669"/>
    <property type="project" value="UniProtKB-SubCell"/>
</dbReference>
<dbReference type="InterPro" id="IPR012094">
    <property type="entry name" value="tRNA_Ile_lys_synt"/>
</dbReference>
<dbReference type="OrthoDB" id="9807403at2"/>
<dbReference type="InterPro" id="IPR011063">
    <property type="entry name" value="TilS/TtcA_N"/>
</dbReference>
<dbReference type="PANTHER" id="PTHR43033:SF1">
    <property type="entry name" value="TRNA(ILE)-LYSIDINE SYNTHASE-RELATED"/>
    <property type="match status" value="1"/>
</dbReference>
<dbReference type="InterPro" id="IPR014729">
    <property type="entry name" value="Rossmann-like_a/b/a_fold"/>
</dbReference>
<keyword evidence="4 8" id="KW-0819">tRNA processing</keyword>
<dbReference type="STRING" id="1121306.SAMN02745196_02698"/>
<dbReference type="InterPro" id="IPR012795">
    <property type="entry name" value="tRNA_Ile_lys_synt_N"/>
</dbReference>
<keyword evidence="11" id="KW-1185">Reference proteome</keyword>
<dbReference type="HAMAP" id="MF_01161">
    <property type="entry name" value="tRNA_Ile_lys_synt"/>
    <property type="match status" value="1"/>
</dbReference>
<dbReference type="Pfam" id="PF11734">
    <property type="entry name" value="TilS_C"/>
    <property type="match status" value="1"/>
</dbReference>
<dbReference type="Gene3D" id="1.20.59.20">
    <property type="match status" value="1"/>
</dbReference>
<dbReference type="RefSeq" id="WP_072832534.1">
    <property type="nucleotide sequence ID" value="NZ_FQXP01000012.1"/>
</dbReference>
<keyword evidence="2 8" id="KW-0963">Cytoplasm</keyword>
<evidence type="ECO:0000259" key="9">
    <source>
        <dbReference type="SMART" id="SM00977"/>
    </source>
</evidence>
<evidence type="ECO:0000256" key="6">
    <source>
        <dbReference type="ARBA" id="ARBA00022840"/>
    </source>
</evidence>
<sequence>MKERILNTIKKYNMLCTGDKVIVALSGGPDSVCLLHVLSNLKDELGISIYAVHVNHCLRGEDANLDEDYAREISESLSVPFFSKRINVHKLCEETGLSCEAAGRKARYDFFDEVASEVGANKIALAHNYNDQAETVLMRIMRGAGLEGLVGIRPVRDNKYIRPIIEINRRDIEAYCDEFVLNPRIDKTNLENIYSRNKVRLELIPYIEENFNSDIISTLNRTSSLIRVENDFLENLSLEKYKKYCDTTGKTVIIKSDMFMEHEAIINRVLRHTLKEVVGDLNNFESTHINEVINIQKLSTGKRCVLPRGVIVENVYGNIHVYVEKEKSESNRPKEYILPINEEVYIEAIDAYIKASLVKKGSFKRSKDEDEKYLAIDDKEETNILLRYPKEGDVFTPLGMKGSKKLNRFFIDNKVPREERNNKLILCIDNEIAWIIGDRISNKFKVTEESNKILRVEIRRGNNDI</sequence>
<evidence type="ECO:0000256" key="2">
    <source>
        <dbReference type="ARBA" id="ARBA00022490"/>
    </source>
</evidence>
<dbReference type="GO" id="GO:0005524">
    <property type="term" value="F:ATP binding"/>
    <property type="evidence" value="ECO:0007669"/>
    <property type="project" value="UniProtKB-UniRule"/>
</dbReference>
<evidence type="ECO:0000256" key="7">
    <source>
        <dbReference type="ARBA" id="ARBA00048539"/>
    </source>
</evidence>
<comment type="function">
    <text evidence="8">Ligates lysine onto the cytidine present at position 34 of the AUA codon-specific tRNA(Ile) that contains the anticodon CAU, in an ATP-dependent manner. Cytidine is converted to lysidine, thus changing the amino acid specificity of the tRNA from methionine to isoleucine.</text>
</comment>
<comment type="catalytic activity">
    <reaction evidence="7 8">
        <text>cytidine(34) in tRNA(Ile2) + L-lysine + ATP = lysidine(34) in tRNA(Ile2) + AMP + diphosphate + H(+)</text>
        <dbReference type="Rhea" id="RHEA:43744"/>
        <dbReference type="Rhea" id="RHEA-COMP:10625"/>
        <dbReference type="Rhea" id="RHEA-COMP:10670"/>
        <dbReference type="ChEBI" id="CHEBI:15378"/>
        <dbReference type="ChEBI" id="CHEBI:30616"/>
        <dbReference type="ChEBI" id="CHEBI:32551"/>
        <dbReference type="ChEBI" id="CHEBI:33019"/>
        <dbReference type="ChEBI" id="CHEBI:82748"/>
        <dbReference type="ChEBI" id="CHEBI:83665"/>
        <dbReference type="ChEBI" id="CHEBI:456215"/>
        <dbReference type="EC" id="6.3.4.19"/>
    </reaction>
</comment>
<evidence type="ECO:0000313" key="11">
    <source>
        <dbReference type="Proteomes" id="UP000184526"/>
    </source>
</evidence>
<dbReference type="InterPro" id="IPR012796">
    <property type="entry name" value="Lysidine-tRNA-synth_C"/>
</dbReference>
<comment type="domain">
    <text evidence="8">The N-terminal region contains the highly conserved SGGXDS motif, predicted to be a P-loop motif involved in ATP binding.</text>
</comment>
<dbReference type="CDD" id="cd01992">
    <property type="entry name" value="TilS_N"/>
    <property type="match status" value="1"/>
</dbReference>
<dbReference type="PANTHER" id="PTHR43033">
    <property type="entry name" value="TRNA(ILE)-LYSIDINE SYNTHASE-RELATED"/>
    <property type="match status" value="1"/>
</dbReference>
<dbReference type="EC" id="6.3.4.19" evidence="8"/>
<comment type="subcellular location">
    <subcellularLocation>
        <location evidence="1 8">Cytoplasm</location>
    </subcellularLocation>
</comment>
<dbReference type="NCBIfam" id="TIGR02433">
    <property type="entry name" value="lysidine_TilS_C"/>
    <property type="match status" value="1"/>
</dbReference>